<evidence type="ECO:0000256" key="3">
    <source>
        <dbReference type="ARBA" id="ARBA00022679"/>
    </source>
</evidence>
<dbReference type="GO" id="GO:0006487">
    <property type="term" value="P:protein N-linked glycosylation"/>
    <property type="evidence" value="ECO:0007669"/>
    <property type="project" value="TreeGrafter"/>
</dbReference>
<dbReference type="GeneID" id="13289624"/>
<name>E4ZWW5_LEPMJ</name>
<dbReference type="VEuPathDB" id="FungiDB:LEMA_P032430.1"/>
<dbReference type="Gene3D" id="3.90.550.10">
    <property type="entry name" value="Spore Coat Polysaccharide Biosynthesis Protein SpsA, Chain A"/>
    <property type="match status" value="1"/>
</dbReference>
<dbReference type="OrthoDB" id="3763672at2759"/>
<dbReference type="EMBL" id="FP929127">
    <property type="protein sequence ID" value="CBX96091.1"/>
    <property type="molecule type" value="Genomic_DNA"/>
</dbReference>
<dbReference type="PANTHER" id="PTHR31306:SF3">
    <property type="entry name" value="NUCLEOTIDE-DIPHOSPHO-SUGAR TRANSFERASE DOMAIN-CONTAINING PROTEIN"/>
    <property type="match status" value="1"/>
</dbReference>
<sequence>MHNSTEWSSGDGELSLADPITLSICLRLATFIQRRRGNLKMMNRQSFLVYQRYAVFAVLVVVVLSVYSFRPADVPLFSRERERASNLAIETDTNDVPATIEKAAIDIETTTHAIHPTASNPVLPSSSSPEALQKSDDPVRDAVRHLFRNVRVDPTERYYRDQDGKYFTGARGDDVVWKEGLGKKIVILDVDTRVPTGDNQILNADRKINWATLEAAGVGLISHGITGHYLYAMIHGYDYKYVQAAEMPGFHSTWIRPHLIRDMLPEYQFVVHMDADAVIAHPEVPLEWMFNRWGVAKNTSFAMPLDAEVSRNGKPMSEDSRGVPIFNAGLVITQNNKVTLDMLEAWADCTTEVRYRGCGVWKTKFSHEQRAFSEYIRYDYDTTPQTIVAIPCDDGLGYPQFKEHAAGKKLKAECRGNFIRHYTFGRGKPMVHAATTETMAQVLAQVLQKNLLQHRNEAWKKEGGAVRDGSVAAGEDEDGEEGGEDKDADEEEVEKSNEAELKTADEAGKKQADADAKLNDEAEKRRKAVFQERQQVYFEERQRVGR</sequence>
<organism evidence="7">
    <name type="scientific">Leptosphaeria maculans (strain JN3 / isolate v23.1.3 / race Av1-4-5-6-7-8)</name>
    <name type="common">Blackleg fungus</name>
    <name type="synonym">Phoma lingam</name>
    <dbReference type="NCBI Taxonomy" id="985895"/>
    <lineage>
        <taxon>Eukaryota</taxon>
        <taxon>Fungi</taxon>
        <taxon>Dikarya</taxon>
        <taxon>Ascomycota</taxon>
        <taxon>Pezizomycotina</taxon>
        <taxon>Dothideomycetes</taxon>
        <taxon>Pleosporomycetidae</taxon>
        <taxon>Pleosporales</taxon>
        <taxon>Pleosporineae</taxon>
        <taxon>Leptosphaeriaceae</taxon>
        <taxon>Plenodomus</taxon>
        <taxon>Plenodomus lingam/Leptosphaeria maculans species complex</taxon>
    </lineage>
</organism>
<evidence type="ECO:0000256" key="2">
    <source>
        <dbReference type="ARBA" id="ARBA00022676"/>
    </source>
</evidence>
<dbReference type="GO" id="GO:0000139">
    <property type="term" value="C:Golgi membrane"/>
    <property type="evidence" value="ECO:0007669"/>
    <property type="project" value="TreeGrafter"/>
</dbReference>
<accession>E4ZWW5</accession>
<keyword evidence="7" id="KW-1185">Reference proteome</keyword>
<evidence type="ECO:0000313" key="6">
    <source>
        <dbReference type="EMBL" id="CBX96091.1"/>
    </source>
</evidence>
<evidence type="ECO:0000256" key="5">
    <source>
        <dbReference type="SAM" id="Phobius"/>
    </source>
</evidence>
<feature type="region of interest" description="Disordered" evidence="4">
    <location>
        <begin position="460"/>
        <end position="526"/>
    </location>
</feature>
<dbReference type="eggNOG" id="ENOG502S3RH">
    <property type="taxonomic scope" value="Eukaryota"/>
</dbReference>
<evidence type="ECO:0000256" key="4">
    <source>
        <dbReference type="SAM" id="MobiDB-lite"/>
    </source>
</evidence>
<reference evidence="7" key="1">
    <citation type="journal article" date="2011" name="Nat. Commun.">
        <title>Effector diversification within compartments of the Leptosphaeria maculans genome affected by Repeat-Induced Point mutations.</title>
        <authorList>
            <person name="Rouxel T."/>
            <person name="Grandaubert J."/>
            <person name="Hane J.K."/>
            <person name="Hoede C."/>
            <person name="van de Wouw A.P."/>
            <person name="Couloux A."/>
            <person name="Dominguez V."/>
            <person name="Anthouard V."/>
            <person name="Bally P."/>
            <person name="Bourras S."/>
            <person name="Cozijnsen A.J."/>
            <person name="Ciuffetti L.M."/>
            <person name="Degrave A."/>
            <person name="Dilmaghani A."/>
            <person name="Duret L."/>
            <person name="Fudal I."/>
            <person name="Goodwin S.B."/>
            <person name="Gout L."/>
            <person name="Glaser N."/>
            <person name="Linglin J."/>
            <person name="Kema G.H.J."/>
            <person name="Lapalu N."/>
            <person name="Lawrence C.B."/>
            <person name="May K."/>
            <person name="Meyer M."/>
            <person name="Ollivier B."/>
            <person name="Poulain J."/>
            <person name="Schoch C.L."/>
            <person name="Simon A."/>
            <person name="Spatafora J.W."/>
            <person name="Stachowiak A."/>
            <person name="Turgeon B.G."/>
            <person name="Tyler B.M."/>
            <person name="Vincent D."/>
            <person name="Weissenbach J."/>
            <person name="Amselem J."/>
            <person name="Quesneville H."/>
            <person name="Oliver R.P."/>
            <person name="Wincker P."/>
            <person name="Balesdent M.-H."/>
            <person name="Howlett B.J."/>
        </authorList>
    </citation>
    <scope>NUCLEOTIDE SEQUENCE [LARGE SCALE GENOMIC DNA]</scope>
    <source>
        <strain evidence="7">JN3 / isolate v23.1.3 / race Av1-4-5-6-7-8</strain>
    </source>
</reference>
<dbReference type="SUPFAM" id="SSF53448">
    <property type="entry name" value="Nucleotide-diphospho-sugar transferases"/>
    <property type="match status" value="1"/>
</dbReference>
<keyword evidence="5" id="KW-0472">Membrane</keyword>
<feature type="compositionally biased region" description="Polar residues" evidence="4">
    <location>
        <begin position="116"/>
        <end position="130"/>
    </location>
</feature>
<dbReference type="Proteomes" id="UP000002668">
    <property type="component" value="Genome"/>
</dbReference>
<dbReference type="InterPro" id="IPR029044">
    <property type="entry name" value="Nucleotide-diphossugar_trans"/>
</dbReference>
<dbReference type="HOGENOM" id="CLU_498804_0_0_1"/>
<dbReference type="GO" id="GO:0016757">
    <property type="term" value="F:glycosyltransferase activity"/>
    <property type="evidence" value="ECO:0007669"/>
    <property type="project" value="UniProtKB-KW"/>
</dbReference>
<keyword evidence="2" id="KW-0328">Glycosyltransferase</keyword>
<dbReference type="PANTHER" id="PTHR31306">
    <property type="entry name" value="ALPHA-1,6-MANNOSYLTRANSFERASE MNN11-RELATED"/>
    <property type="match status" value="1"/>
</dbReference>
<keyword evidence="3" id="KW-0808">Transferase</keyword>
<feature type="transmembrane region" description="Helical" evidence="5">
    <location>
        <begin position="53"/>
        <end position="69"/>
    </location>
</feature>
<comment type="similarity">
    <text evidence="1">Belongs to the glycosyltransferase 34 family.</text>
</comment>
<keyword evidence="5" id="KW-0812">Transmembrane</keyword>
<protein>
    <submittedName>
        <fullName evidence="6">Predicted protein</fullName>
    </submittedName>
</protein>
<dbReference type="Pfam" id="PF05637">
    <property type="entry name" value="Glyco_transf_34"/>
    <property type="match status" value="1"/>
</dbReference>
<gene>
    <name evidence="6" type="ORF">LEMA_P032430.1</name>
</gene>
<dbReference type="InterPro" id="IPR008630">
    <property type="entry name" value="Glyco_trans_34"/>
</dbReference>
<keyword evidence="5" id="KW-1133">Transmembrane helix</keyword>
<evidence type="ECO:0000256" key="1">
    <source>
        <dbReference type="ARBA" id="ARBA00005664"/>
    </source>
</evidence>
<feature type="region of interest" description="Disordered" evidence="4">
    <location>
        <begin position="116"/>
        <end position="136"/>
    </location>
</feature>
<evidence type="ECO:0000313" key="7">
    <source>
        <dbReference type="Proteomes" id="UP000002668"/>
    </source>
</evidence>
<feature type="compositionally biased region" description="Acidic residues" evidence="4">
    <location>
        <begin position="474"/>
        <end position="493"/>
    </location>
</feature>
<feature type="compositionally biased region" description="Basic and acidic residues" evidence="4">
    <location>
        <begin position="494"/>
        <end position="524"/>
    </location>
</feature>
<dbReference type="AlphaFoldDB" id="E4ZWW5"/>
<proteinExistence type="inferred from homology"/>
<dbReference type="InParanoid" id="E4ZWW5"/>